<accession>A0ABW1LLV4</accession>
<name>A0ABW1LLV4_9ACTN</name>
<protein>
    <recommendedName>
        <fullName evidence="2">AMIN-like domain-containing protein</fullName>
    </recommendedName>
</protein>
<comment type="caution">
    <text evidence="3">The sequence shown here is derived from an EMBL/GenBank/DDBJ whole genome shotgun (WGS) entry which is preliminary data.</text>
</comment>
<feature type="domain" description="AMIN-like" evidence="2">
    <location>
        <begin position="49"/>
        <end position="173"/>
    </location>
</feature>
<dbReference type="Pfam" id="PF24837">
    <property type="entry name" value="AMIN-like"/>
    <property type="match status" value="1"/>
</dbReference>
<evidence type="ECO:0000256" key="1">
    <source>
        <dbReference type="SAM" id="MobiDB-lite"/>
    </source>
</evidence>
<evidence type="ECO:0000313" key="4">
    <source>
        <dbReference type="Proteomes" id="UP001596135"/>
    </source>
</evidence>
<gene>
    <name evidence="3" type="ORF">ACFPYL_16560</name>
</gene>
<reference evidence="4" key="1">
    <citation type="journal article" date="2019" name="Int. J. Syst. Evol. Microbiol.">
        <title>The Global Catalogue of Microorganisms (GCM) 10K type strain sequencing project: providing services to taxonomists for standard genome sequencing and annotation.</title>
        <authorList>
            <consortium name="The Broad Institute Genomics Platform"/>
            <consortium name="The Broad Institute Genome Sequencing Center for Infectious Disease"/>
            <person name="Wu L."/>
            <person name="Ma J."/>
        </authorList>
    </citation>
    <scope>NUCLEOTIDE SEQUENCE [LARGE SCALE GENOMIC DNA]</scope>
    <source>
        <strain evidence="4">CCUG 54522</strain>
    </source>
</reference>
<proteinExistence type="predicted"/>
<sequence>MAVSEERGRSGAQGESDLPRYPHGWATPPFGAGLRADDGGQGSGNGLGLTDVRASHEDGYDRVVLELGGSGTPGWRVEYVDRPVYEGSGEPVALQGTTFLSVVLRGVGQPSDTGIAAYGDDTTRVPGVGGIAEVAPGGVFEGEQGAFIGLTGARRAFRVFTLTDPTRVVVDVRDLNPG</sequence>
<feature type="region of interest" description="Disordered" evidence="1">
    <location>
        <begin position="1"/>
        <end position="53"/>
    </location>
</feature>
<dbReference type="EMBL" id="JBHSRJ010000005">
    <property type="protein sequence ID" value="MFC6044704.1"/>
    <property type="molecule type" value="Genomic_DNA"/>
</dbReference>
<dbReference type="Proteomes" id="UP001596135">
    <property type="component" value="Unassembled WGS sequence"/>
</dbReference>
<evidence type="ECO:0000259" key="2">
    <source>
        <dbReference type="Pfam" id="PF24837"/>
    </source>
</evidence>
<dbReference type="InterPro" id="IPR056303">
    <property type="entry name" value="AMIN-like"/>
</dbReference>
<dbReference type="RefSeq" id="WP_379156534.1">
    <property type="nucleotide sequence ID" value="NZ_JBHSRJ010000005.1"/>
</dbReference>
<keyword evidence="4" id="KW-1185">Reference proteome</keyword>
<evidence type="ECO:0000313" key="3">
    <source>
        <dbReference type="EMBL" id="MFC6044704.1"/>
    </source>
</evidence>
<organism evidence="3 4">
    <name type="scientific">Nocardioides hankookensis</name>
    <dbReference type="NCBI Taxonomy" id="443157"/>
    <lineage>
        <taxon>Bacteria</taxon>
        <taxon>Bacillati</taxon>
        <taxon>Actinomycetota</taxon>
        <taxon>Actinomycetes</taxon>
        <taxon>Propionibacteriales</taxon>
        <taxon>Nocardioidaceae</taxon>
        <taxon>Nocardioides</taxon>
    </lineage>
</organism>